<keyword evidence="7" id="KW-0067">ATP-binding</keyword>
<evidence type="ECO:0000256" key="4">
    <source>
        <dbReference type="ARBA" id="ARBA00022679"/>
    </source>
</evidence>
<feature type="transmembrane region" description="Helical" evidence="10">
    <location>
        <begin position="78"/>
        <end position="103"/>
    </location>
</feature>
<organism evidence="12 13">
    <name type="scientific">Nonomuraea thailandensis</name>
    <dbReference type="NCBI Taxonomy" id="1188745"/>
    <lineage>
        <taxon>Bacteria</taxon>
        <taxon>Bacillati</taxon>
        <taxon>Actinomycetota</taxon>
        <taxon>Actinomycetes</taxon>
        <taxon>Streptosporangiales</taxon>
        <taxon>Streptosporangiaceae</taxon>
        <taxon>Nonomuraea</taxon>
    </lineage>
</organism>
<feature type="transmembrane region" description="Helical" evidence="10">
    <location>
        <begin position="147"/>
        <end position="171"/>
    </location>
</feature>
<dbReference type="GO" id="GO:0000155">
    <property type="term" value="F:phosphorelay sensor kinase activity"/>
    <property type="evidence" value="ECO:0007669"/>
    <property type="project" value="InterPro"/>
</dbReference>
<dbReference type="EMBL" id="JAMZEB010000002">
    <property type="protein sequence ID" value="MCP2354771.1"/>
    <property type="molecule type" value="Genomic_DNA"/>
</dbReference>
<evidence type="ECO:0000256" key="8">
    <source>
        <dbReference type="ARBA" id="ARBA00023012"/>
    </source>
</evidence>
<keyword evidence="10" id="KW-0472">Membrane</keyword>
<comment type="catalytic activity">
    <reaction evidence="1">
        <text>ATP + protein L-histidine = ADP + protein N-phospho-L-histidine.</text>
        <dbReference type="EC" id="2.7.13.3"/>
    </reaction>
</comment>
<keyword evidence="10" id="KW-1133">Transmembrane helix</keyword>
<dbReference type="EC" id="2.7.13.3" evidence="2"/>
<dbReference type="InterPro" id="IPR011712">
    <property type="entry name" value="Sig_transdc_His_kin_sub3_dim/P"/>
</dbReference>
<name>A0A9X2G9F9_9ACTN</name>
<sequence>MAGAPPRPEPAPVRRLTTITDVALAAGTLVFFVAVAQATGVHSRSQGLTPLGPWQGTIQLGLFLGALLLVRRRWPMTVLLLSVCGMFAYHALAGILSPAGWIWPVAVAYFTAATTPRVRWAAAVGVAQLVHSAIDARVILDKNLIRYVIHVAGEGLLLAALIAAGLTYAAATRRRERMREMDGRARAAEERPRVSHEVHDAVAHTLAVVGVQLNVAADALDEGDPAAAATALRLAKDVRNRAMADLRSLNTTLREDSGGTAPHPDLAGLGTLVADARAAGLEVTLDERGDPAAVPAMPAIAVYESSRSRSPTRSSTRTRAGPR</sequence>
<dbReference type="RefSeq" id="WP_253741329.1">
    <property type="nucleotide sequence ID" value="NZ_BAABKA010000048.1"/>
</dbReference>
<proteinExistence type="predicted"/>
<keyword evidence="4" id="KW-0808">Transferase</keyword>
<evidence type="ECO:0000313" key="13">
    <source>
        <dbReference type="Proteomes" id="UP001139648"/>
    </source>
</evidence>
<keyword evidence="5" id="KW-0547">Nucleotide-binding</keyword>
<dbReference type="InterPro" id="IPR050482">
    <property type="entry name" value="Sensor_HK_TwoCompSys"/>
</dbReference>
<keyword evidence="10" id="KW-0812">Transmembrane</keyword>
<feature type="domain" description="Signal transduction histidine kinase subgroup 3 dimerisation and phosphoacceptor" evidence="11">
    <location>
        <begin position="190"/>
        <end position="256"/>
    </location>
</feature>
<reference evidence="12" key="1">
    <citation type="submission" date="2022-06" db="EMBL/GenBank/DDBJ databases">
        <title>Sequencing the genomes of 1000 actinobacteria strains.</title>
        <authorList>
            <person name="Klenk H.-P."/>
        </authorList>
    </citation>
    <scope>NUCLEOTIDE SEQUENCE</scope>
    <source>
        <strain evidence="12">DSM 46694</strain>
    </source>
</reference>
<evidence type="ECO:0000256" key="9">
    <source>
        <dbReference type="SAM" id="MobiDB-lite"/>
    </source>
</evidence>
<dbReference type="GO" id="GO:0046983">
    <property type="term" value="F:protein dimerization activity"/>
    <property type="evidence" value="ECO:0007669"/>
    <property type="project" value="InterPro"/>
</dbReference>
<protein>
    <recommendedName>
        <fullName evidence="2">histidine kinase</fullName>
        <ecNumber evidence="2">2.7.13.3</ecNumber>
    </recommendedName>
</protein>
<dbReference type="Proteomes" id="UP001139648">
    <property type="component" value="Unassembled WGS sequence"/>
</dbReference>
<feature type="compositionally biased region" description="Low complexity" evidence="9">
    <location>
        <begin position="308"/>
        <end position="323"/>
    </location>
</feature>
<dbReference type="PANTHER" id="PTHR24421:SF10">
    <property type="entry name" value="NITRATE_NITRITE SENSOR PROTEIN NARQ"/>
    <property type="match status" value="1"/>
</dbReference>
<evidence type="ECO:0000256" key="10">
    <source>
        <dbReference type="SAM" id="Phobius"/>
    </source>
</evidence>
<dbReference type="AlphaFoldDB" id="A0A9X2G9F9"/>
<feature type="region of interest" description="Disordered" evidence="9">
    <location>
        <begin position="301"/>
        <end position="323"/>
    </location>
</feature>
<evidence type="ECO:0000256" key="1">
    <source>
        <dbReference type="ARBA" id="ARBA00000085"/>
    </source>
</evidence>
<dbReference type="GO" id="GO:0005524">
    <property type="term" value="F:ATP binding"/>
    <property type="evidence" value="ECO:0007669"/>
    <property type="project" value="UniProtKB-KW"/>
</dbReference>
<keyword evidence="3" id="KW-0597">Phosphoprotein</keyword>
<keyword evidence="6 12" id="KW-0418">Kinase</keyword>
<gene>
    <name evidence="12" type="ORF">HD597_001791</name>
</gene>
<keyword evidence="8" id="KW-0902">Two-component regulatory system</keyword>
<feature type="transmembrane region" description="Helical" evidence="10">
    <location>
        <begin position="54"/>
        <end position="71"/>
    </location>
</feature>
<evidence type="ECO:0000259" key="11">
    <source>
        <dbReference type="Pfam" id="PF07730"/>
    </source>
</evidence>
<keyword evidence="13" id="KW-1185">Reference proteome</keyword>
<dbReference type="GO" id="GO:0016020">
    <property type="term" value="C:membrane"/>
    <property type="evidence" value="ECO:0007669"/>
    <property type="project" value="InterPro"/>
</dbReference>
<evidence type="ECO:0000256" key="3">
    <source>
        <dbReference type="ARBA" id="ARBA00022553"/>
    </source>
</evidence>
<evidence type="ECO:0000256" key="5">
    <source>
        <dbReference type="ARBA" id="ARBA00022741"/>
    </source>
</evidence>
<dbReference type="Gene3D" id="6.10.250.2870">
    <property type="match status" value="1"/>
</dbReference>
<dbReference type="Pfam" id="PF07730">
    <property type="entry name" value="HisKA_3"/>
    <property type="match status" value="1"/>
</dbReference>
<dbReference type="PANTHER" id="PTHR24421">
    <property type="entry name" value="NITRATE/NITRITE SENSOR PROTEIN NARX-RELATED"/>
    <property type="match status" value="1"/>
</dbReference>
<evidence type="ECO:0000313" key="12">
    <source>
        <dbReference type="EMBL" id="MCP2354771.1"/>
    </source>
</evidence>
<evidence type="ECO:0000256" key="7">
    <source>
        <dbReference type="ARBA" id="ARBA00022840"/>
    </source>
</evidence>
<evidence type="ECO:0000256" key="2">
    <source>
        <dbReference type="ARBA" id="ARBA00012438"/>
    </source>
</evidence>
<evidence type="ECO:0000256" key="6">
    <source>
        <dbReference type="ARBA" id="ARBA00022777"/>
    </source>
</evidence>
<comment type="caution">
    <text evidence="12">The sequence shown here is derived from an EMBL/GenBank/DDBJ whole genome shotgun (WGS) entry which is preliminary data.</text>
</comment>
<accession>A0A9X2G9F9</accession>